<dbReference type="EMBL" id="JBHUPB010000003">
    <property type="protein sequence ID" value="MFD2966022.1"/>
    <property type="molecule type" value="Genomic_DNA"/>
</dbReference>
<dbReference type="RefSeq" id="WP_320183816.1">
    <property type="nucleotide sequence ID" value="NZ_CP138332.1"/>
</dbReference>
<organism evidence="1 2">
    <name type="scientific">Sphingobacterium bambusae</name>
    <dbReference type="NCBI Taxonomy" id="662858"/>
    <lineage>
        <taxon>Bacteria</taxon>
        <taxon>Pseudomonadati</taxon>
        <taxon>Bacteroidota</taxon>
        <taxon>Sphingobacteriia</taxon>
        <taxon>Sphingobacteriales</taxon>
        <taxon>Sphingobacteriaceae</taxon>
        <taxon>Sphingobacterium</taxon>
    </lineage>
</organism>
<proteinExistence type="predicted"/>
<reference evidence="2" key="1">
    <citation type="journal article" date="2019" name="Int. J. Syst. Evol. Microbiol.">
        <title>The Global Catalogue of Microorganisms (GCM) 10K type strain sequencing project: providing services to taxonomists for standard genome sequencing and annotation.</title>
        <authorList>
            <consortium name="The Broad Institute Genomics Platform"/>
            <consortium name="The Broad Institute Genome Sequencing Center for Infectious Disease"/>
            <person name="Wu L."/>
            <person name="Ma J."/>
        </authorList>
    </citation>
    <scope>NUCLEOTIDE SEQUENCE [LARGE SCALE GENOMIC DNA]</scope>
    <source>
        <strain evidence="2">KCTC 22814</strain>
    </source>
</reference>
<sequence length="690" mass="77445">MSPKNYLVGLLALSTSTLVYGQDLVQRIPAQADLVAVVNSQAIVKHSSFEKLNEVLSKLGAFEALQAEHALDMNKIEDFDLAYDRNAYVYKTDTDSSYYVGILIPLKAGHQIEQHIFSDFSVESAPGGYRKTIAKEGKTQLAWNDNSLFILTGDYKSHFFQNDSIAAAYGITPTAAADTWYDAPYAVDTIVTADDMYADDWAVAADSAIAVAADVEDDWVMAEADSTVAVEMELEYDSVPPPPVFISVPPPPPPVQSDAADWAVPSTQVDTAYATHYDVELESYSDETYQAEMAVHTKNDSIRNTAFLNWISRDFESLLQAQNAVSLDKKILEYDKNNTLVHLWVKDLDDVYRSALPYDVLSMSFGFNMRNLDYGYQDAVLDFVQENNVLKLKTSIGLDKDVQQIFAKMYKNKANRKFAKYVPENHLGYLSLNVNTEAYLNSIPTLFERWYGPLVSSYSDLVSIGGIALQIALDEKAISKVMKGDHVVFINDLKKVTTEYVDYEYDDDYNYTQVTKTKEEEIPNFLWMFTSEDQRIFTRLLAFAEKEQKASLTNGIFKISENEKSMPVYIFFKDDIVFVGNDEAQLLSIKENRFVASKDASVRKQIFGNNMAATVHTAKIPDVINKLGVPIVGSWHKTVKSLSEFGDISITANGLKKNRIGGEFSIAFPQKENNALQYLLQQILVNIDSK</sequence>
<accession>A0ABW6B9D7</accession>
<evidence type="ECO:0008006" key="3">
    <source>
        <dbReference type="Google" id="ProtNLM"/>
    </source>
</evidence>
<protein>
    <recommendedName>
        <fullName evidence="3">DUF4836 domain-containing protein</fullName>
    </recommendedName>
</protein>
<dbReference type="Proteomes" id="UP001597525">
    <property type="component" value="Unassembled WGS sequence"/>
</dbReference>
<evidence type="ECO:0000313" key="2">
    <source>
        <dbReference type="Proteomes" id="UP001597525"/>
    </source>
</evidence>
<name>A0ABW6B9D7_9SPHI</name>
<comment type="caution">
    <text evidence="1">The sequence shown here is derived from an EMBL/GenBank/DDBJ whole genome shotgun (WGS) entry which is preliminary data.</text>
</comment>
<gene>
    <name evidence="1" type="ORF">ACFS7Y_01410</name>
</gene>
<evidence type="ECO:0000313" key="1">
    <source>
        <dbReference type="EMBL" id="MFD2966022.1"/>
    </source>
</evidence>
<keyword evidence="2" id="KW-1185">Reference proteome</keyword>